<name>A0A4S2MNI7_9PEZI</name>
<dbReference type="InParanoid" id="A0A4S2MNI7"/>
<reference evidence="2 3" key="1">
    <citation type="submission" date="2019-04" db="EMBL/GenBank/DDBJ databases">
        <title>Comparative genomics and transcriptomics to analyze fruiting body development in filamentous ascomycetes.</title>
        <authorList>
            <consortium name="DOE Joint Genome Institute"/>
            <person name="Lutkenhaus R."/>
            <person name="Traeger S."/>
            <person name="Breuer J."/>
            <person name="Kuo A."/>
            <person name="Lipzen A."/>
            <person name="Pangilinan J."/>
            <person name="Dilworth D."/>
            <person name="Sandor L."/>
            <person name="Poggeler S."/>
            <person name="Barry K."/>
            <person name="Grigoriev I.V."/>
            <person name="Nowrousian M."/>
        </authorList>
    </citation>
    <scope>NUCLEOTIDE SEQUENCE [LARGE SCALE GENOMIC DNA]</scope>
    <source>
        <strain evidence="2 3">CBS 389.68</strain>
    </source>
</reference>
<dbReference type="InterPro" id="IPR002156">
    <property type="entry name" value="RNaseH_domain"/>
</dbReference>
<protein>
    <recommendedName>
        <fullName evidence="1">RNase H type-1 domain-containing protein</fullName>
    </recommendedName>
</protein>
<evidence type="ECO:0000259" key="1">
    <source>
        <dbReference type="Pfam" id="PF00075"/>
    </source>
</evidence>
<proteinExistence type="predicted"/>
<dbReference type="InterPro" id="IPR012337">
    <property type="entry name" value="RNaseH-like_sf"/>
</dbReference>
<organism evidence="2 3">
    <name type="scientific">Ascodesmis nigricans</name>
    <dbReference type="NCBI Taxonomy" id="341454"/>
    <lineage>
        <taxon>Eukaryota</taxon>
        <taxon>Fungi</taxon>
        <taxon>Dikarya</taxon>
        <taxon>Ascomycota</taxon>
        <taxon>Pezizomycotina</taxon>
        <taxon>Pezizomycetes</taxon>
        <taxon>Pezizales</taxon>
        <taxon>Ascodesmidaceae</taxon>
        <taxon>Ascodesmis</taxon>
    </lineage>
</organism>
<dbReference type="Proteomes" id="UP000298138">
    <property type="component" value="Unassembled WGS sequence"/>
</dbReference>
<dbReference type="OrthoDB" id="407198at2759"/>
<dbReference type="STRING" id="341454.A0A4S2MNI7"/>
<accession>A0A4S2MNI7</accession>
<gene>
    <name evidence="2" type="ORF">EX30DRAFT_373685</name>
</gene>
<evidence type="ECO:0000313" key="3">
    <source>
        <dbReference type="Proteomes" id="UP000298138"/>
    </source>
</evidence>
<dbReference type="GO" id="GO:0003676">
    <property type="term" value="F:nucleic acid binding"/>
    <property type="evidence" value="ECO:0007669"/>
    <property type="project" value="InterPro"/>
</dbReference>
<sequence>MLTIRYYQIPTASRQLIHEPPPLFPHDTSSSNYKPRVNNHEYWALDHNHADSCRGFITNWLAAKPLDLFQVQWTPSSTPSLRFLRSGAGRREMLMFIAGACLKSHHHHKIAYGGAAVAYTCVTESYPLQLPLPPATQDNPHTSNRALIFAAFKAVELSLVFSQTEVFDSVVLACDSEYLVEGITDHVPTWVKNEWMMSGEDRPVEDNDMWHLLLEKIREAERWGILVQFWQIPRELNEAYVFAQYAVQSRLASTSAYP</sequence>
<feature type="domain" description="RNase H type-1" evidence="1">
    <location>
        <begin position="92"/>
        <end position="218"/>
    </location>
</feature>
<dbReference type="InterPro" id="IPR036397">
    <property type="entry name" value="RNaseH_sf"/>
</dbReference>
<keyword evidence="3" id="KW-1185">Reference proteome</keyword>
<dbReference type="SUPFAM" id="SSF53098">
    <property type="entry name" value="Ribonuclease H-like"/>
    <property type="match status" value="1"/>
</dbReference>
<evidence type="ECO:0000313" key="2">
    <source>
        <dbReference type="EMBL" id="TGZ78672.1"/>
    </source>
</evidence>
<dbReference type="GO" id="GO:0004523">
    <property type="term" value="F:RNA-DNA hybrid ribonuclease activity"/>
    <property type="evidence" value="ECO:0007669"/>
    <property type="project" value="InterPro"/>
</dbReference>
<dbReference type="AlphaFoldDB" id="A0A4S2MNI7"/>
<dbReference type="EMBL" id="ML220139">
    <property type="protein sequence ID" value="TGZ78672.1"/>
    <property type="molecule type" value="Genomic_DNA"/>
</dbReference>
<dbReference type="Gene3D" id="3.30.420.10">
    <property type="entry name" value="Ribonuclease H-like superfamily/Ribonuclease H"/>
    <property type="match status" value="1"/>
</dbReference>
<dbReference type="Pfam" id="PF00075">
    <property type="entry name" value="RNase_H"/>
    <property type="match status" value="1"/>
</dbReference>